<dbReference type="EMBL" id="CAKXYP010000001">
    <property type="protein sequence ID" value="CAH9413173.1"/>
    <property type="molecule type" value="Genomic_DNA"/>
</dbReference>
<sequence length="55" mass="5939">MCRIISFRAVLLGSSSNCSTGTGPVPNTRNRRFRVAQASDKSGIKSEPRQKAGLM</sequence>
<feature type="compositionally biased region" description="Basic and acidic residues" evidence="1">
    <location>
        <begin position="42"/>
        <end position="55"/>
    </location>
</feature>
<organism evidence="2 3">
    <name type="scientific">Streptomyces globisporus</name>
    <dbReference type="NCBI Taxonomy" id="1908"/>
    <lineage>
        <taxon>Bacteria</taxon>
        <taxon>Bacillati</taxon>
        <taxon>Actinomycetota</taxon>
        <taxon>Actinomycetes</taxon>
        <taxon>Kitasatosporales</taxon>
        <taxon>Streptomycetaceae</taxon>
        <taxon>Streptomyces</taxon>
    </lineage>
</organism>
<proteinExistence type="predicted"/>
<keyword evidence="3" id="KW-1185">Reference proteome</keyword>
<protein>
    <submittedName>
        <fullName evidence="2">Uncharacterized protein</fullName>
    </submittedName>
</protein>
<accession>A0ABM9GPA6</accession>
<feature type="compositionally biased region" description="Polar residues" evidence="1">
    <location>
        <begin position="17"/>
        <end position="28"/>
    </location>
</feature>
<comment type="caution">
    <text evidence="2">The sequence shown here is derived from an EMBL/GenBank/DDBJ whole genome shotgun (WGS) entry which is preliminary data.</text>
</comment>
<feature type="region of interest" description="Disordered" evidence="1">
    <location>
        <begin position="17"/>
        <end position="55"/>
    </location>
</feature>
<gene>
    <name evidence="2" type="ORF">SGL43_00171</name>
</gene>
<dbReference type="Proteomes" id="UP001154015">
    <property type="component" value="Unassembled WGS sequence"/>
</dbReference>
<reference evidence="2" key="1">
    <citation type="submission" date="2022-03" db="EMBL/GenBank/DDBJ databases">
        <authorList>
            <person name="Leyn A S."/>
        </authorList>
    </citation>
    <scope>NUCLEOTIDE SEQUENCE</scope>
    <source>
        <strain evidence="2">Streptomyces globisporus 4-3</strain>
    </source>
</reference>
<evidence type="ECO:0000313" key="2">
    <source>
        <dbReference type="EMBL" id="CAH9413173.1"/>
    </source>
</evidence>
<evidence type="ECO:0000313" key="3">
    <source>
        <dbReference type="Proteomes" id="UP001154015"/>
    </source>
</evidence>
<evidence type="ECO:0000256" key="1">
    <source>
        <dbReference type="SAM" id="MobiDB-lite"/>
    </source>
</evidence>
<name>A0ABM9GPA6_STRGL</name>